<proteinExistence type="predicted"/>
<dbReference type="InterPro" id="IPR014347">
    <property type="entry name" value="Tautomerase/MIF_sf"/>
</dbReference>
<sequence>MPQMIIDYSDNIQNLDTQKLMLGLNHTLFDTGLIDHADAIKTRIRAHSEFLIGFGDNQQAYIHVHICILTGRNSQEKQLIADQLSAFLQSFNAYLAEGLDVQLCVELTEMPKIDYRKTVVKF</sequence>
<name>A0A1Y3CGX3_9GAMM</name>
<keyword evidence="1" id="KW-0413">Isomerase</keyword>
<dbReference type="OrthoDB" id="9814215at2"/>
<comment type="caution">
    <text evidence="1">The sequence shown here is derived from an EMBL/GenBank/DDBJ whole genome shotgun (WGS) entry which is preliminary data.</text>
</comment>
<dbReference type="STRING" id="1977882.B9T28_03705"/>
<protein>
    <submittedName>
        <fullName evidence="1">5-carboxymethyl-2-hydroxymuconate isomerase</fullName>
    </submittedName>
</protein>
<evidence type="ECO:0000313" key="1">
    <source>
        <dbReference type="EMBL" id="OTG66376.1"/>
    </source>
</evidence>
<dbReference type="CDD" id="cd00580">
    <property type="entry name" value="CHMI"/>
    <property type="match status" value="1"/>
</dbReference>
<evidence type="ECO:0000313" key="2">
    <source>
        <dbReference type="Proteomes" id="UP000242765"/>
    </source>
</evidence>
<dbReference type="Pfam" id="PF02962">
    <property type="entry name" value="CHMI"/>
    <property type="match status" value="1"/>
</dbReference>
<dbReference type="Gene3D" id="3.30.429.10">
    <property type="entry name" value="Macrophage Migration Inhibitory Factor"/>
    <property type="match status" value="1"/>
</dbReference>
<dbReference type="Proteomes" id="UP000242765">
    <property type="component" value="Unassembled WGS sequence"/>
</dbReference>
<dbReference type="InterPro" id="IPR004220">
    <property type="entry name" value="5-COMe_2-OHmuconate_Isoase"/>
</dbReference>
<accession>A0A1Y3CGX3</accession>
<dbReference type="PANTHER" id="PTHR37950">
    <property type="entry name" value="4-HYDROXYPHENYLACETATE CATABOLISM PROTEIN"/>
    <property type="match status" value="1"/>
</dbReference>
<reference evidence="1 2" key="1">
    <citation type="submission" date="2017-04" db="EMBL/GenBank/DDBJ databases">
        <title>High diversity of culturable Acinetobacter species in natural soil and water ecosystems.</title>
        <authorList>
            <person name="Nemec A."/>
            <person name="Radolfova-Krizova L."/>
        </authorList>
    </citation>
    <scope>NUCLEOTIDE SEQUENCE [LARGE SCALE GENOMIC DNA]</scope>
    <source>
        <strain evidence="1 2">ANC 4999</strain>
    </source>
</reference>
<dbReference type="EMBL" id="NEGB01000002">
    <property type="protein sequence ID" value="OTG66376.1"/>
    <property type="molecule type" value="Genomic_DNA"/>
</dbReference>
<dbReference type="SUPFAM" id="SSF55331">
    <property type="entry name" value="Tautomerase/MIF"/>
    <property type="match status" value="1"/>
</dbReference>
<dbReference type="PANTHER" id="PTHR37950:SF1">
    <property type="entry name" value="4-HYDROXYPHENYLACETATE CATABOLISM PROTEIN"/>
    <property type="match status" value="1"/>
</dbReference>
<dbReference type="GO" id="GO:0008704">
    <property type="term" value="F:5-carboxymethyl-2-hydroxymuconate delta-isomerase activity"/>
    <property type="evidence" value="ECO:0007669"/>
    <property type="project" value="InterPro"/>
</dbReference>
<gene>
    <name evidence="1" type="ORF">B9T28_03705</name>
</gene>
<dbReference type="AlphaFoldDB" id="A0A1Y3CGX3"/>
<keyword evidence="2" id="KW-1185">Reference proteome</keyword>
<dbReference type="RefSeq" id="WP_086202620.1">
    <property type="nucleotide sequence ID" value="NZ_NEGB01000002.1"/>
</dbReference>
<organism evidence="1 2">
    <name type="scientific">Acinetobacter silvestris</name>
    <dbReference type="NCBI Taxonomy" id="1977882"/>
    <lineage>
        <taxon>Bacteria</taxon>
        <taxon>Pseudomonadati</taxon>
        <taxon>Pseudomonadota</taxon>
        <taxon>Gammaproteobacteria</taxon>
        <taxon>Moraxellales</taxon>
        <taxon>Moraxellaceae</taxon>
        <taxon>Acinetobacter</taxon>
    </lineage>
</organism>